<evidence type="ECO:0000256" key="4">
    <source>
        <dbReference type="PROSITE-ProRule" id="PRU01240"/>
    </source>
</evidence>
<dbReference type="GO" id="GO:0004252">
    <property type="term" value="F:serine-type endopeptidase activity"/>
    <property type="evidence" value="ECO:0007669"/>
    <property type="project" value="InterPro"/>
</dbReference>
<dbReference type="PROSITE" id="PS00138">
    <property type="entry name" value="SUBTILASE_SER"/>
    <property type="match status" value="1"/>
</dbReference>
<dbReference type="Proteomes" id="UP000193719">
    <property type="component" value="Unassembled WGS sequence"/>
</dbReference>
<keyword evidence="7" id="KW-1185">Reference proteome</keyword>
<sequence>MTFGGNYELNGKQKFIGRFSSKSIITVVSAGNEGVNVYDKEKNLVKYPCFYKNVICVGGIDNVGGDHKYDISMSEASTNIMNNKYYRKAKNSNYGEFVNIYAPYYVKYDYCNVNNKCRTIVNRGTSFSAPIVAGVIATIMSENNDVKFNYTTVLNYLNKLGLKNIINGIKEGPNLFINNGKHVVYSKDYIYYGCGINSGNQSCENNQCCGANGKCYNHSNDLCKTSNGCQVEYVIKKIEIKNLK</sequence>
<dbReference type="InterPro" id="IPR036852">
    <property type="entry name" value="Peptidase_S8/S53_dom_sf"/>
</dbReference>
<comment type="caution">
    <text evidence="4">Lacks conserved residue(s) required for the propagation of feature annotation.</text>
</comment>
<dbReference type="OrthoDB" id="1896086at2759"/>
<feature type="domain" description="Peptidase S8/S53" evidence="5">
    <location>
        <begin position="21"/>
        <end position="145"/>
    </location>
</feature>
<dbReference type="Gene3D" id="3.40.50.200">
    <property type="entry name" value="Peptidase S8/S53 domain"/>
    <property type="match status" value="1"/>
</dbReference>
<evidence type="ECO:0000256" key="2">
    <source>
        <dbReference type="ARBA" id="ARBA00022801"/>
    </source>
</evidence>
<accession>A0A1Y1UTJ3</accession>
<dbReference type="InterPro" id="IPR000209">
    <property type="entry name" value="Peptidase_S8/S53_dom"/>
</dbReference>
<keyword evidence="1" id="KW-0645">Protease</keyword>
<organism evidence="6 7">
    <name type="scientific">Piromyces finnis</name>
    <dbReference type="NCBI Taxonomy" id="1754191"/>
    <lineage>
        <taxon>Eukaryota</taxon>
        <taxon>Fungi</taxon>
        <taxon>Fungi incertae sedis</taxon>
        <taxon>Chytridiomycota</taxon>
        <taxon>Chytridiomycota incertae sedis</taxon>
        <taxon>Neocallimastigomycetes</taxon>
        <taxon>Neocallimastigales</taxon>
        <taxon>Neocallimastigaceae</taxon>
        <taxon>Piromyces</taxon>
    </lineage>
</organism>
<evidence type="ECO:0000256" key="1">
    <source>
        <dbReference type="ARBA" id="ARBA00022670"/>
    </source>
</evidence>
<evidence type="ECO:0000313" key="6">
    <source>
        <dbReference type="EMBL" id="ORX41340.1"/>
    </source>
</evidence>
<evidence type="ECO:0000313" key="7">
    <source>
        <dbReference type="Proteomes" id="UP000193719"/>
    </source>
</evidence>
<dbReference type="PROSITE" id="PS51892">
    <property type="entry name" value="SUBTILASE"/>
    <property type="match status" value="1"/>
</dbReference>
<dbReference type="InterPro" id="IPR023828">
    <property type="entry name" value="Peptidase_S8_Ser-AS"/>
</dbReference>
<dbReference type="EMBL" id="MCFH01000091">
    <property type="protein sequence ID" value="ORX41340.1"/>
    <property type="molecule type" value="Genomic_DNA"/>
</dbReference>
<protein>
    <recommendedName>
        <fullName evidence="5">Peptidase S8/S53 domain-containing protein</fullName>
    </recommendedName>
</protein>
<evidence type="ECO:0000256" key="3">
    <source>
        <dbReference type="ARBA" id="ARBA00022825"/>
    </source>
</evidence>
<reference evidence="6 7" key="2">
    <citation type="submission" date="2016-08" db="EMBL/GenBank/DDBJ databases">
        <title>Pervasive Adenine N6-methylation of Active Genes in Fungi.</title>
        <authorList>
            <consortium name="DOE Joint Genome Institute"/>
            <person name="Mondo S.J."/>
            <person name="Dannebaum R.O."/>
            <person name="Kuo R.C."/>
            <person name="Labutti K."/>
            <person name="Haridas S."/>
            <person name="Kuo A."/>
            <person name="Salamov A."/>
            <person name="Ahrendt S.R."/>
            <person name="Lipzen A."/>
            <person name="Sullivan W."/>
            <person name="Andreopoulos W.B."/>
            <person name="Clum A."/>
            <person name="Lindquist E."/>
            <person name="Daum C."/>
            <person name="Ramamoorthy G.K."/>
            <person name="Gryganskyi A."/>
            <person name="Culley D."/>
            <person name="Magnuson J.K."/>
            <person name="James T.Y."/>
            <person name="O'Malley M.A."/>
            <person name="Stajich J.E."/>
            <person name="Spatafora J.W."/>
            <person name="Visel A."/>
            <person name="Grigoriev I.V."/>
        </authorList>
    </citation>
    <scope>NUCLEOTIDE SEQUENCE [LARGE SCALE GENOMIC DNA]</scope>
    <source>
        <strain evidence="7">finn</strain>
    </source>
</reference>
<reference evidence="6 7" key="1">
    <citation type="submission" date="2016-08" db="EMBL/GenBank/DDBJ databases">
        <title>Genomes of anaerobic fungi encode conserved fungal cellulosomes for biomass hydrolysis.</title>
        <authorList>
            <consortium name="DOE Joint Genome Institute"/>
            <person name="Haitjema C.H."/>
            <person name="Gilmore S.P."/>
            <person name="Henske J.K."/>
            <person name="Solomon K.V."/>
            <person name="De Groot R."/>
            <person name="Kuo A."/>
            <person name="Mondo S.J."/>
            <person name="Salamov A.A."/>
            <person name="Labutti K."/>
            <person name="Zhao Z."/>
            <person name="Chiniquy J."/>
            <person name="Barry K."/>
            <person name="Brewer H.M."/>
            <person name="Purvine S.O."/>
            <person name="Wright A.T."/>
            <person name="Boxma B."/>
            <person name="Van Alen T."/>
            <person name="Hackstein J.H."/>
            <person name="Baker S.E."/>
            <person name="Grigoriev I.V."/>
            <person name="O'Malley M.A."/>
        </authorList>
    </citation>
    <scope>NUCLEOTIDE SEQUENCE [LARGE SCALE GENOMIC DNA]</scope>
    <source>
        <strain evidence="7">finn</strain>
    </source>
</reference>
<name>A0A1Y1UTJ3_9FUNG</name>
<comment type="caution">
    <text evidence="6">The sequence shown here is derived from an EMBL/GenBank/DDBJ whole genome shotgun (WGS) entry which is preliminary data.</text>
</comment>
<dbReference type="AlphaFoldDB" id="A0A1Y1UTJ3"/>
<keyword evidence="2" id="KW-0378">Hydrolase</keyword>
<dbReference type="CDD" id="cd00306">
    <property type="entry name" value="Peptidases_S8_S53"/>
    <property type="match status" value="1"/>
</dbReference>
<comment type="similarity">
    <text evidence="4">Belongs to the peptidase S8 family.</text>
</comment>
<keyword evidence="3" id="KW-0720">Serine protease</keyword>
<gene>
    <name evidence="6" type="ORF">BCR36DRAFT_375377</name>
</gene>
<proteinExistence type="inferred from homology"/>
<dbReference type="SUPFAM" id="SSF52743">
    <property type="entry name" value="Subtilisin-like"/>
    <property type="match status" value="1"/>
</dbReference>
<dbReference type="GO" id="GO:0006508">
    <property type="term" value="P:proteolysis"/>
    <property type="evidence" value="ECO:0007669"/>
    <property type="project" value="UniProtKB-KW"/>
</dbReference>
<evidence type="ECO:0000259" key="5">
    <source>
        <dbReference type="Pfam" id="PF00082"/>
    </source>
</evidence>
<dbReference type="Pfam" id="PF00082">
    <property type="entry name" value="Peptidase_S8"/>
    <property type="match status" value="1"/>
</dbReference>